<accession>A0ABW0CLS6</accession>
<organism evidence="2 3">
    <name type="scientific">Streptomyces coerulescens</name>
    <dbReference type="NCBI Taxonomy" id="29304"/>
    <lineage>
        <taxon>Bacteria</taxon>
        <taxon>Bacillati</taxon>
        <taxon>Actinomycetota</taxon>
        <taxon>Actinomycetes</taxon>
        <taxon>Kitasatosporales</taxon>
        <taxon>Streptomycetaceae</taxon>
        <taxon>Streptomyces</taxon>
    </lineage>
</organism>
<dbReference type="EMBL" id="JBHSKM010000012">
    <property type="protein sequence ID" value="MFC5216172.1"/>
    <property type="molecule type" value="Genomic_DNA"/>
</dbReference>
<dbReference type="Pfam" id="PF12728">
    <property type="entry name" value="HTH_17"/>
    <property type="match status" value="1"/>
</dbReference>
<evidence type="ECO:0000313" key="2">
    <source>
        <dbReference type="EMBL" id="MFC5216172.1"/>
    </source>
</evidence>
<dbReference type="InterPro" id="IPR009061">
    <property type="entry name" value="DNA-bd_dom_put_sf"/>
</dbReference>
<name>A0ABW0CLS6_STRCD</name>
<dbReference type="RefSeq" id="WP_380854748.1">
    <property type="nucleotide sequence ID" value="NZ_JBHSKM010000012.1"/>
</dbReference>
<comment type="caution">
    <text evidence="2">The sequence shown here is derived from an EMBL/GenBank/DDBJ whole genome shotgun (WGS) entry which is preliminary data.</text>
</comment>
<dbReference type="InterPro" id="IPR041657">
    <property type="entry name" value="HTH_17"/>
</dbReference>
<dbReference type="SUPFAM" id="SSF46955">
    <property type="entry name" value="Putative DNA-binding domain"/>
    <property type="match status" value="1"/>
</dbReference>
<dbReference type="Proteomes" id="UP001596263">
    <property type="component" value="Unassembled WGS sequence"/>
</dbReference>
<proteinExistence type="predicted"/>
<protein>
    <submittedName>
        <fullName evidence="2">Helix-turn-helix domain-containing protein</fullName>
    </submittedName>
</protein>
<evidence type="ECO:0000313" key="3">
    <source>
        <dbReference type="Proteomes" id="UP001596263"/>
    </source>
</evidence>
<gene>
    <name evidence="2" type="ORF">ACFPQ9_20225</name>
</gene>
<feature type="domain" description="Helix-turn-helix" evidence="1">
    <location>
        <begin position="10"/>
        <end position="60"/>
    </location>
</feature>
<keyword evidence="3" id="KW-1185">Reference proteome</keyword>
<reference evidence="3" key="1">
    <citation type="journal article" date="2019" name="Int. J. Syst. Evol. Microbiol.">
        <title>The Global Catalogue of Microorganisms (GCM) 10K type strain sequencing project: providing services to taxonomists for standard genome sequencing and annotation.</title>
        <authorList>
            <consortium name="The Broad Institute Genomics Platform"/>
            <consortium name="The Broad Institute Genome Sequencing Center for Infectious Disease"/>
            <person name="Wu L."/>
            <person name="Ma J."/>
        </authorList>
    </citation>
    <scope>NUCLEOTIDE SEQUENCE [LARGE SCALE GENOMIC DNA]</scope>
    <source>
        <strain evidence="3">KCTC 42586</strain>
    </source>
</reference>
<sequence length="64" mass="7137">MPYEFRAEDWLTTAQAAELLGLSAGSLRARRSEGRERLPHIRVGNTVLYQRAPVERAAERGAGQ</sequence>
<evidence type="ECO:0000259" key="1">
    <source>
        <dbReference type="Pfam" id="PF12728"/>
    </source>
</evidence>